<evidence type="ECO:0000256" key="2">
    <source>
        <dbReference type="SAM" id="MobiDB-lite"/>
    </source>
</evidence>
<sequence>MACSAQGRCLTHSLEVLRGSQPNAHVEPPSSDTESDDGFSIISDSEVIYTPPLTATSRSSSPIAQQPDLTQELARMTKLNATLQTELNSAKAERDEAQQTIESQDLAKKAEEHALLEELDTLRKGPSDVIPDIPTLVEKYKEEKAENIKSQKYINALTDGLRKEHNKVRKLTLQVSNLKQDKKELEDKVTSHEKELAALKEENVSTQKRAETDVQLAALLRPMAMRREAENVVLKQEKVDME</sequence>
<gene>
    <name evidence="3" type="ORF">OHC33_006403</name>
</gene>
<keyword evidence="1" id="KW-0175">Coiled coil</keyword>
<evidence type="ECO:0000313" key="3">
    <source>
        <dbReference type="EMBL" id="KAK5952360.1"/>
    </source>
</evidence>
<dbReference type="EMBL" id="JAKLMC020000015">
    <property type="protein sequence ID" value="KAK5952360.1"/>
    <property type="molecule type" value="Genomic_DNA"/>
</dbReference>
<evidence type="ECO:0000256" key="1">
    <source>
        <dbReference type="SAM" id="Coils"/>
    </source>
</evidence>
<feature type="coiled-coil region" evidence="1">
    <location>
        <begin position="161"/>
        <end position="209"/>
    </location>
</feature>
<reference evidence="3 4" key="1">
    <citation type="submission" date="2022-12" db="EMBL/GenBank/DDBJ databases">
        <title>Genomic features and morphological characterization of a novel Knufia sp. strain isolated from spacecraft assembly facility.</title>
        <authorList>
            <person name="Teixeira M."/>
            <person name="Chander A.M."/>
            <person name="Stajich J.E."/>
            <person name="Venkateswaran K."/>
        </authorList>
    </citation>
    <scope>NUCLEOTIDE SEQUENCE [LARGE SCALE GENOMIC DNA]</scope>
    <source>
        <strain evidence="3 4">FJI-L2-BK-P2</strain>
    </source>
</reference>
<feature type="region of interest" description="Disordered" evidence="2">
    <location>
        <begin position="16"/>
        <end position="46"/>
    </location>
</feature>
<feature type="coiled-coil region" evidence="1">
    <location>
        <begin position="73"/>
        <end position="107"/>
    </location>
</feature>
<proteinExistence type="predicted"/>
<evidence type="ECO:0000313" key="4">
    <source>
        <dbReference type="Proteomes" id="UP001316803"/>
    </source>
</evidence>
<protein>
    <submittedName>
        <fullName evidence="3">Uncharacterized protein</fullName>
    </submittedName>
</protein>
<accession>A0AAN8EEL5</accession>
<dbReference type="Proteomes" id="UP001316803">
    <property type="component" value="Unassembled WGS sequence"/>
</dbReference>
<name>A0AAN8EEL5_9EURO</name>
<organism evidence="3 4">
    <name type="scientific">Knufia fluminis</name>
    <dbReference type="NCBI Taxonomy" id="191047"/>
    <lineage>
        <taxon>Eukaryota</taxon>
        <taxon>Fungi</taxon>
        <taxon>Dikarya</taxon>
        <taxon>Ascomycota</taxon>
        <taxon>Pezizomycotina</taxon>
        <taxon>Eurotiomycetes</taxon>
        <taxon>Chaetothyriomycetidae</taxon>
        <taxon>Chaetothyriales</taxon>
        <taxon>Trichomeriaceae</taxon>
        <taxon>Knufia</taxon>
    </lineage>
</organism>
<comment type="caution">
    <text evidence="3">The sequence shown here is derived from an EMBL/GenBank/DDBJ whole genome shotgun (WGS) entry which is preliminary data.</text>
</comment>
<keyword evidence="4" id="KW-1185">Reference proteome</keyword>
<dbReference type="AlphaFoldDB" id="A0AAN8EEL5"/>